<keyword evidence="4" id="KW-1185">Reference proteome</keyword>
<dbReference type="SUPFAM" id="SSF48726">
    <property type="entry name" value="Immunoglobulin"/>
    <property type="match status" value="2"/>
</dbReference>
<dbReference type="GO" id="GO:0070593">
    <property type="term" value="P:dendrite self-avoidance"/>
    <property type="evidence" value="ECO:0007669"/>
    <property type="project" value="TreeGrafter"/>
</dbReference>
<dbReference type="Pfam" id="PF07679">
    <property type="entry name" value="I-set"/>
    <property type="match status" value="1"/>
</dbReference>
<proteinExistence type="predicted"/>
<dbReference type="GO" id="GO:0005886">
    <property type="term" value="C:plasma membrane"/>
    <property type="evidence" value="ECO:0007669"/>
    <property type="project" value="TreeGrafter"/>
</dbReference>
<dbReference type="AlphaFoldDB" id="A0AAV2SFH4"/>
<evidence type="ECO:0000259" key="2">
    <source>
        <dbReference type="PROSITE" id="PS50835"/>
    </source>
</evidence>
<dbReference type="GO" id="GO:0007411">
    <property type="term" value="P:axon guidance"/>
    <property type="evidence" value="ECO:0007669"/>
    <property type="project" value="TreeGrafter"/>
</dbReference>
<dbReference type="GO" id="GO:0030424">
    <property type="term" value="C:axon"/>
    <property type="evidence" value="ECO:0007669"/>
    <property type="project" value="TreeGrafter"/>
</dbReference>
<dbReference type="PANTHER" id="PTHR10075:SF100">
    <property type="entry name" value="FASCICLIN-2"/>
    <property type="match status" value="1"/>
</dbReference>
<evidence type="ECO:0000313" key="4">
    <source>
        <dbReference type="Proteomes" id="UP001497623"/>
    </source>
</evidence>
<dbReference type="Proteomes" id="UP001497623">
    <property type="component" value="Unassembled WGS sequence"/>
</dbReference>
<dbReference type="InterPro" id="IPR013098">
    <property type="entry name" value="Ig_I-set"/>
</dbReference>
<reference evidence="3 4" key="1">
    <citation type="submission" date="2024-05" db="EMBL/GenBank/DDBJ databases">
        <authorList>
            <person name="Wallberg A."/>
        </authorList>
    </citation>
    <scope>NUCLEOTIDE SEQUENCE [LARGE SCALE GENOMIC DNA]</scope>
</reference>
<feature type="domain" description="Ig-like" evidence="2">
    <location>
        <begin position="37"/>
        <end position="136"/>
    </location>
</feature>
<dbReference type="InterPro" id="IPR007110">
    <property type="entry name" value="Ig-like_dom"/>
</dbReference>
<dbReference type="GO" id="GO:0007156">
    <property type="term" value="P:homophilic cell adhesion via plasma membrane adhesion molecules"/>
    <property type="evidence" value="ECO:0007669"/>
    <property type="project" value="TreeGrafter"/>
</dbReference>
<feature type="non-terminal residue" evidence="3">
    <location>
        <position position="136"/>
    </location>
</feature>
<protein>
    <recommendedName>
        <fullName evidence="2">Ig-like domain-containing protein</fullName>
    </recommendedName>
</protein>
<organism evidence="3 4">
    <name type="scientific">Meganyctiphanes norvegica</name>
    <name type="common">Northern krill</name>
    <name type="synonym">Thysanopoda norvegica</name>
    <dbReference type="NCBI Taxonomy" id="48144"/>
    <lineage>
        <taxon>Eukaryota</taxon>
        <taxon>Metazoa</taxon>
        <taxon>Ecdysozoa</taxon>
        <taxon>Arthropoda</taxon>
        <taxon>Crustacea</taxon>
        <taxon>Multicrustacea</taxon>
        <taxon>Malacostraca</taxon>
        <taxon>Eumalacostraca</taxon>
        <taxon>Eucarida</taxon>
        <taxon>Euphausiacea</taxon>
        <taxon>Euphausiidae</taxon>
        <taxon>Meganyctiphanes</taxon>
    </lineage>
</organism>
<accession>A0AAV2SFH4</accession>
<comment type="caution">
    <text evidence="3">The sequence shown here is derived from an EMBL/GenBank/DDBJ whole genome shotgun (WGS) entry which is preliminary data.</text>
</comment>
<name>A0AAV2SFH4_MEGNR</name>
<evidence type="ECO:0000256" key="1">
    <source>
        <dbReference type="ARBA" id="ARBA00023319"/>
    </source>
</evidence>
<dbReference type="EMBL" id="CAXKWB010063653">
    <property type="protein sequence ID" value="CAL4186856.1"/>
    <property type="molecule type" value="Genomic_DNA"/>
</dbReference>
<keyword evidence="1" id="KW-0393">Immunoglobulin domain</keyword>
<dbReference type="PANTHER" id="PTHR10075">
    <property type="entry name" value="BASIGIN RELATED"/>
    <property type="match status" value="1"/>
</dbReference>
<dbReference type="PROSITE" id="PS50835">
    <property type="entry name" value="IG_LIKE"/>
    <property type="match status" value="2"/>
</dbReference>
<gene>
    <name evidence="3" type="ORF">MNOR_LOCUS36098</name>
</gene>
<dbReference type="GO" id="GO:0098632">
    <property type="term" value="F:cell-cell adhesion mediator activity"/>
    <property type="evidence" value="ECO:0007669"/>
    <property type="project" value="TreeGrafter"/>
</dbReference>
<dbReference type="InterPro" id="IPR013783">
    <property type="entry name" value="Ig-like_fold"/>
</dbReference>
<feature type="domain" description="Ig-like" evidence="2">
    <location>
        <begin position="1"/>
        <end position="33"/>
    </location>
</feature>
<dbReference type="InterPro" id="IPR036179">
    <property type="entry name" value="Ig-like_dom_sf"/>
</dbReference>
<feature type="non-terminal residue" evidence="3">
    <location>
        <position position="1"/>
    </location>
</feature>
<evidence type="ECO:0000313" key="3">
    <source>
        <dbReference type="EMBL" id="CAL4186856.1"/>
    </source>
</evidence>
<dbReference type="InterPro" id="IPR003598">
    <property type="entry name" value="Ig_sub2"/>
</dbReference>
<dbReference type="Gene3D" id="2.60.40.10">
    <property type="entry name" value="Immunoglobulins"/>
    <property type="match status" value="2"/>
</dbReference>
<dbReference type="SMART" id="SM00408">
    <property type="entry name" value="IGc2"/>
    <property type="match status" value="1"/>
</dbReference>
<sequence length="136" mass="14245">ELLLTELHASDSGEYVCLATNPAGSTEQQFSINVLVPVQISSSGGGRGSSSSGNTAESPALQEVLIDMPFSLYCPAYGSPEPTIHWSKDGEPERLRAGIDISDSGRRLMVSNADVNNSGDYVCLAQNEGGSSSATY</sequence>